<reference evidence="5 6" key="1">
    <citation type="submission" date="2019-05" db="EMBL/GenBank/DDBJ databases">
        <authorList>
            <person name="Zhou X."/>
        </authorList>
    </citation>
    <scope>NUCLEOTIDE SEQUENCE [LARGE SCALE GENOMIC DNA]</scope>
    <source>
        <strain evidence="5 6">DSM 432</strain>
    </source>
</reference>
<dbReference type="Gene3D" id="1.10.10.10">
    <property type="entry name" value="Winged helix-like DNA-binding domain superfamily/Winged helix DNA-binding domain"/>
    <property type="match status" value="1"/>
</dbReference>
<dbReference type="Pfam" id="PF00392">
    <property type="entry name" value="GntR"/>
    <property type="match status" value="1"/>
</dbReference>
<dbReference type="Proteomes" id="UP000305131">
    <property type="component" value="Unassembled WGS sequence"/>
</dbReference>
<evidence type="ECO:0000313" key="6">
    <source>
        <dbReference type="Proteomes" id="UP000305131"/>
    </source>
</evidence>
<evidence type="ECO:0000256" key="1">
    <source>
        <dbReference type="ARBA" id="ARBA00023015"/>
    </source>
</evidence>
<dbReference type="InterPro" id="IPR036388">
    <property type="entry name" value="WH-like_DNA-bd_sf"/>
</dbReference>
<dbReference type="EMBL" id="VAUP01000022">
    <property type="protein sequence ID" value="TLX43325.1"/>
    <property type="molecule type" value="Genomic_DNA"/>
</dbReference>
<evidence type="ECO:0000313" key="5">
    <source>
        <dbReference type="EMBL" id="TLX43325.1"/>
    </source>
</evidence>
<dbReference type="GO" id="GO:0003677">
    <property type="term" value="F:DNA binding"/>
    <property type="evidence" value="ECO:0007669"/>
    <property type="project" value="UniProtKB-KW"/>
</dbReference>
<dbReference type="InterPro" id="IPR008920">
    <property type="entry name" value="TF_FadR/GntR_C"/>
</dbReference>
<dbReference type="PANTHER" id="PTHR43537">
    <property type="entry name" value="TRANSCRIPTIONAL REGULATOR, GNTR FAMILY"/>
    <property type="match status" value="1"/>
</dbReference>
<dbReference type="SUPFAM" id="SSF48008">
    <property type="entry name" value="GntR ligand-binding domain-like"/>
    <property type="match status" value="1"/>
</dbReference>
<dbReference type="SUPFAM" id="SSF46785">
    <property type="entry name" value="Winged helix' DNA-binding domain"/>
    <property type="match status" value="1"/>
</dbReference>
<comment type="caution">
    <text evidence="5">The sequence shown here is derived from an EMBL/GenBank/DDBJ whole genome shotgun (WGS) entry which is preliminary data.</text>
</comment>
<proteinExistence type="predicted"/>
<dbReference type="InterPro" id="IPR011711">
    <property type="entry name" value="GntR_C"/>
</dbReference>
<organism evidence="5 6">
    <name type="scientific">Xanthobacter autotrophicus</name>
    <dbReference type="NCBI Taxonomy" id="280"/>
    <lineage>
        <taxon>Bacteria</taxon>
        <taxon>Pseudomonadati</taxon>
        <taxon>Pseudomonadota</taxon>
        <taxon>Alphaproteobacteria</taxon>
        <taxon>Hyphomicrobiales</taxon>
        <taxon>Xanthobacteraceae</taxon>
        <taxon>Xanthobacter</taxon>
    </lineage>
</organism>
<dbReference type="SMART" id="SM00345">
    <property type="entry name" value="HTH_GNTR"/>
    <property type="match status" value="1"/>
</dbReference>
<dbReference type="SMART" id="SM00895">
    <property type="entry name" value="FCD"/>
    <property type="match status" value="1"/>
</dbReference>
<keyword evidence="3" id="KW-0804">Transcription</keyword>
<evidence type="ECO:0000259" key="4">
    <source>
        <dbReference type="PROSITE" id="PS50949"/>
    </source>
</evidence>
<dbReference type="Gene3D" id="1.20.120.530">
    <property type="entry name" value="GntR ligand-binding domain-like"/>
    <property type="match status" value="1"/>
</dbReference>
<dbReference type="InterPro" id="IPR036390">
    <property type="entry name" value="WH_DNA-bd_sf"/>
</dbReference>
<gene>
    <name evidence="5" type="ORF">FBQ73_10200</name>
</gene>
<dbReference type="InterPro" id="IPR000524">
    <property type="entry name" value="Tscrpt_reg_HTH_GntR"/>
</dbReference>
<evidence type="ECO:0000256" key="3">
    <source>
        <dbReference type="ARBA" id="ARBA00023163"/>
    </source>
</evidence>
<keyword evidence="1" id="KW-0805">Transcription regulation</keyword>
<sequence length="234" mass="26190">MPAAIKKTDKKGGQAREAASLEAIVRALEEDIVLGRLHPRERLIEEELLDRFGATRHTIRLALMELDRMGLVERIPNRGAQVRSYSIAEINQLYALRELLETEAARLIPLPLPQAYLEEIEAIQVTHDAAVAALDFAAIYRSNHAFHHKLFACCGNAFLINAIDAASDRANGIRFLALASPVEVERVRRQHHEIIDCLRTGDREALVRLCRVRLPASKDIYLRAYASILPSGST</sequence>
<dbReference type="AlphaFoldDB" id="A0A6C1KGK2"/>
<protein>
    <submittedName>
        <fullName evidence="5">GntR family transcriptional regulator</fullName>
    </submittedName>
</protein>
<dbReference type="PROSITE" id="PS50949">
    <property type="entry name" value="HTH_GNTR"/>
    <property type="match status" value="1"/>
</dbReference>
<dbReference type="GO" id="GO:0003700">
    <property type="term" value="F:DNA-binding transcription factor activity"/>
    <property type="evidence" value="ECO:0007669"/>
    <property type="project" value="InterPro"/>
</dbReference>
<keyword evidence="2" id="KW-0238">DNA-binding</keyword>
<dbReference type="OrthoDB" id="9816161at2"/>
<dbReference type="PANTHER" id="PTHR43537:SF49">
    <property type="entry name" value="TRANSCRIPTIONAL REGULATORY PROTEIN"/>
    <property type="match status" value="1"/>
</dbReference>
<evidence type="ECO:0000256" key="2">
    <source>
        <dbReference type="ARBA" id="ARBA00023125"/>
    </source>
</evidence>
<accession>A0A6C1KGK2</accession>
<name>A0A6C1KGK2_XANAU</name>
<feature type="domain" description="HTH gntR-type" evidence="4">
    <location>
        <begin position="18"/>
        <end position="85"/>
    </location>
</feature>
<dbReference type="Pfam" id="PF07729">
    <property type="entry name" value="FCD"/>
    <property type="match status" value="1"/>
</dbReference>